<proteinExistence type="predicted"/>
<sequence>MSLSLLFAKGNATKILEGCIPIREMKNETVALWTWHRNQDFYNLAGDQIYIVRQPDRCPVETKELNISENLLGPKPGLYPPEMPASGVELIGDGGGYITPGVDGVEAGVDIPPAVL</sequence>
<name>A0A438BP67_VITVI</name>
<dbReference type="AlphaFoldDB" id="A0A438BP67"/>
<reference evidence="1 2" key="1">
    <citation type="journal article" date="2018" name="PLoS Genet.">
        <title>Population sequencing reveals clonal diversity and ancestral inbreeding in the grapevine cultivar Chardonnay.</title>
        <authorList>
            <person name="Roach M.J."/>
            <person name="Johnson D.L."/>
            <person name="Bohlmann J."/>
            <person name="van Vuuren H.J."/>
            <person name="Jones S.J."/>
            <person name="Pretorius I.S."/>
            <person name="Schmidt S.A."/>
            <person name="Borneman A.R."/>
        </authorList>
    </citation>
    <scope>NUCLEOTIDE SEQUENCE [LARGE SCALE GENOMIC DNA]</scope>
    <source>
        <strain evidence="2">cv. Chardonnay</strain>
        <tissue evidence="1">Leaf</tissue>
    </source>
</reference>
<dbReference type="EMBL" id="QGNW01002682">
    <property type="protein sequence ID" value="RVW12754.1"/>
    <property type="molecule type" value="Genomic_DNA"/>
</dbReference>
<organism evidence="1 2">
    <name type="scientific">Vitis vinifera</name>
    <name type="common">Grape</name>
    <dbReference type="NCBI Taxonomy" id="29760"/>
    <lineage>
        <taxon>Eukaryota</taxon>
        <taxon>Viridiplantae</taxon>
        <taxon>Streptophyta</taxon>
        <taxon>Embryophyta</taxon>
        <taxon>Tracheophyta</taxon>
        <taxon>Spermatophyta</taxon>
        <taxon>Magnoliopsida</taxon>
        <taxon>eudicotyledons</taxon>
        <taxon>Gunneridae</taxon>
        <taxon>Pentapetalae</taxon>
        <taxon>rosids</taxon>
        <taxon>Vitales</taxon>
        <taxon>Vitaceae</taxon>
        <taxon>Viteae</taxon>
        <taxon>Vitis</taxon>
    </lineage>
</organism>
<accession>A0A438BP67</accession>
<gene>
    <name evidence="1" type="primary">PAP15_0</name>
    <name evidence="1" type="ORF">CK203_108647</name>
</gene>
<comment type="caution">
    <text evidence="1">The sequence shown here is derived from an EMBL/GenBank/DDBJ whole genome shotgun (WGS) entry which is preliminary data.</text>
</comment>
<dbReference type="Proteomes" id="UP000288805">
    <property type="component" value="Unassembled WGS sequence"/>
</dbReference>
<protein>
    <submittedName>
        <fullName evidence="1">Purple acid phosphatase 15</fullName>
    </submittedName>
</protein>
<evidence type="ECO:0000313" key="2">
    <source>
        <dbReference type="Proteomes" id="UP000288805"/>
    </source>
</evidence>
<evidence type="ECO:0000313" key="1">
    <source>
        <dbReference type="EMBL" id="RVW12754.1"/>
    </source>
</evidence>